<evidence type="ECO:0000256" key="12">
    <source>
        <dbReference type="ARBA" id="ARBA00023303"/>
    </source>
</evidence>
<keyword evidence="8" id="KW-0675">Receptor</keyword>
<dbReference type="PANTHER" id="PTHR33064:SF37">
    <property type="entry name" value="RIBONUCLEASE H"/>
    <property type="match status" value="1"/>
</dbReference>
<dbReference type="Gene3D" id="3.40.50.2300">
    <property type="match status" value="2"/>
</dbReference>
<dbReference type="Proteomes" id="UP000663829">
    <property type="component" value="Unassembled WGS sequence"/>
</dbReference>
<evidence type="ECO:0000256" key="4">
    <source>
        <dbReference type="ARBA" id="ARBA00022989"/>
    </source>
</evidence>
<comment type="caution">
    <text evidence="16">The sequence shown here is derived from an EMBL/GenBank/DDBJ whole genome shotgun (WGS) entry which is preliminary data.</text>
</comment>
<dbReference type="EMBL" id="CAJNOQ010012507">
    <property type="protein sequence ID" value="CAF1301527.1"/>
    <property type="molecule type" value="Genomic_DNA"/>
</dbReference>
<name>A0A815E394_9BILA</name>
<dbReference type="OrthoDB" id="5984008at2759"/>
<evidence type="ECO:0000256" key="8">
    <source>
        <dbReference type="ARBA" id="ARBA00023170"/>
    </source>
</evidence>
<keyword evidence="9" id="KW-0325">Glycoprotein</keyword>
<dbReference type="SMART" id="SM00079">
    <property type="entry name" value="PBPe"/>
    <property type="match status" value="1"/>
</dbReference>
<dbReference type="Gene3D" id="3.30.70.270">
    <property type="match status" value="2"/>
</dbReference>
<evidence type="ECO:0000313" key="17">
    <source>
        <dbReference type="EMBL" id="CAF4126628.1"/>
    </source>
</evidence>
<proteinExistence type="predicted"/>
<keyword evidence="11" id="KW-1071">Ligand-gated ion channel</keyword>
<dbReference type="InterPro" id="IPR051320">
    <property type="entry name" value="Viral_Replic_Matur_Polypro"/>
</dbReference>
<dbReference type="Gene3D" id="3.40.190.10">
    <property type="entry name" value="Periplasmic binding protein-like II"/>
    <property type="match status" value="2"/>
</dbReference>
<feature type="transmembrane region" description="Helical" evidence="14">
    <location>
        <begin position="542"/>
        <end position="561"/>
    </location>
</feature>
<dbReference type="Pfam" id="PF10613">
    <property type="entry name" value="Lig_chan-Glu_bd"/>
    <property type="match status" value="1"/>
</dbReference>
<keyword evidence="10" id="KW-0628">Postsynaptic cell membrane</keyword>
<dbReference type="InterPro" id="IPR001828">
    <property type="entry name" value="ANF_lig-bd_rcpt"/>
</dbReference>
<feature type="domain" description="Reverse transcriptase" evidence="15">
    <location>
        <begin position="937"/>
        <end position="1115"/>
    </location>
</feature>
<dbReference type="InterPro" id="IPR043502">
    <property type="entry name" value="DNA/RNA_pol_sf"/>
</dbReference>
<dbReference type="EMBL" id="CAJOBC010037720">
    <property type="protein sequence ID" value="CAF4126628.1"/>
    <property type="molecule type" value="Genomic_DNA"/>
</dbReference>
<dbReference type="Proteomes" id="UP000681722">
    <property type="component" value="Unassembled WGS sequence"/>
</dbReference>
<evidence type="ECO:0000256" key="9">
    <source>
        <dbReference type="ARBA" id="ARBA00023180"/>
    </source>
</evidence>
<evidence type="ECO:0000256" key="2">
    <source>
        <dbReference type="ARBA" id="ARBA00022448"/>
    </source>
</evidence>
<dbReference type="InterPro" id="IPR000337">
    <property type="entry name" value="GPCR_3"/>
</dbReference>
<dbReference type="InterPro" id="IPR043128">
    <property type="entry name" value="Rev_trsase/Diguanyl_cyclase"/>
</dbReference>
<dbReference type="SUPFAM" id="SSF56672">
    <property type="entry name" value="DNA/RNA polymerases"/>
    <property type="match status" value="1"/>
</dbReference>
<dbReference type="Pfam" id="PF17919">
    <property type="entry name" value="RT_RNaseH_2"/>
    <property type="match status" value="1"/>
</dbReference>
<evidence type="ECO:0000256" key="1">
    <source>
        <dbReference type="ARBA" id="ARBA00004141"/>
    </source>
</evidence>
<evidence type="ECO:0000313" key="18">
    <source>
        <dbReference type="Proteomes" id="UP000663829"/>
    </source>
</evidence>
<dbReference type="Pfam" id="PF00078">
    <property type="entry name" value="RVT_1"/>
    <property type="match status" value="1"/>
</dbReference>
<keyword evidence="18" id="KW-1185">Reference proteome</keyword>
<comment type="subcellular location">
    <subcellularLocation>
        <location evidence="1">Membrane</location>
        <topology evidence="1">Multi-pass membrane protein</topology>
    </subcellularLocation>
    <subcellularLocation>
        <location evidence="13">Postsynaptic cell membrane</location>
    </subcellularLocation>
</comment>
<gene>
    <name evidence="16" type="ORF">GPM918_LOCUS28545</name>
    <name evidence="17" type="ORF">SRO942_LOCUS29053</name>
</gene>
<evidence type="ECO:0000256" key="3">
    <source>
        <dbReference type="ARBA" id="ARBA00022692"/>
    </source>
</evidence>
<evidence type="ECO:0000256" key="7">
    <source>
        <dbReference type="ARBA" id="ARBA00023136"/>
    </source>
</evidence>
<dbReference type="Pfam" id="PF01094">
    <property type="entry name" value="ANF_receptor"/>
    <property type="match status" value="1"/>
</dbReference>
<keyword evidence="4 14" id="KW-1133">Transmembrane helix</keyword>
<protein>
    <recommendedName>
        <fullName evidence="15">Reverse transcriptase domain-containing protein</fullName>
    </recommendedName>
</protein>
<evidence type="ECO:0000256" key="6">
    <source>
        <dbReference type="ARBA" id="ARBA00023065"/>
    </source>
</evidence>
<dbReference type="SUPFAM" id="SSF53822">
    <property type="entry name" value="Periplasmic binding protein-like I"/>
    <property type="match status" value="1"/>
</dbReference>
<dbReference type="SUPFAM" id="SSF53850">
    <property type="entry name" value="Periplasmic binding protein-like II"/>
    <property type="match status" value="1"/>
</dbReference>
<dbReference type="CDD" id="cd01647">
    <property type="entry name" value="RT_LTR"/>
    <property type="match status" value="1"/>
</dbReference>
<evidence type="ECO:0000256" key="13">
    <source>
        <dbReference type="ARBA" id="ARBA00034100"/>
    </source>
</evidence>
<dbReference type="InterPro" id="IPR019594">
    <property type="entry name" value="Glu/Gly-bd"/>
</dbReference>
<keyword evidence="7 14" id="KW-0472">Membrane</keyword>
<keyword evidence="3 14" id="KW-0812">Transmembrane</keyword>
<dbReference type="InterPro" id="IPR041577">
    <property type="entry name" value="RT_RNaseH_2"/>
</dbReference>
<dbReference type="GO" id="GO:0015276">
    <property type="term" value="F:ligand-gated monoatomic ion channel activity"/>
    <property type="evidence" value="ECO:0007669"/>
    <property type="project" value="InterPro"/>
</dbReference>
<feature type="transmembrane region" description="Helical" evidence="14">
    <location>
        <begin position="607"/>
        <end position="630"/>
    </location>
</feature>
<dbReference type="InterPro" id="IPR028082">
    <property type="entry name" value="Peripla_BP_I"/>
</dbReference>
<organism evidence="16 18">
    <name type="scientific">Didymodactylos carnosus</name>
    <dbReference type="NCBI Taxonomy" id="1234261"/>
    <lineage>
        <taxon>Eukaryota</taxon>
        <taxon>Metazoa</taxon>
        <taxon>Spiralia</taxon>
        <taxon>Gnathifera</taxon>
        <taxon>Rotifera</taxon>
        <taxon>Eurotatoria</taxon>
        <taxon>Bdelloidea</taxon>
        <taxon>Philodinida</taxon>
        <taxon>Philodinidae</taxon>
        <taxon>Didymodactylos</taxon>
    </lineage>
</organism>
<dbReference type="InterPro" id="IPR001320">
    <property type="entry name" value="Iontro_rcpt_C"/>
</dbReference>
<dbReference type="InterPro" id="IPR000477">
    <property type="entry name" value="RT_dom"/>
</dbReference>
<dbReference type="PROSITE" id="PS50878">
    <property type="entry name" value="RT_POL"/>
    <property type="match status" value="1"/>
</dbReference>
<dbReference type="SMART" id="SM00918">
    <property type="entry name" value="Lig_chan-Glu_bd"/>
    <property type="match status" value="1"/>
</dbReference>
<dbReference type="Pfam" id="PF00060">
    <property type="entry name" value="Lig_chan"/>
    <property type="match status" value="1"/>
</dbReference>
<dbReference type="Gene3D" id="3.10.10.10">
    <property type="entry name" value="HIV Type 1 Reverse Transcriptase, subunit A, domain 1"/>
    <property type="match status" value="1"/>
</dbReference>
<evidence type="ECO:0000256" key="5">
    <source>
        <dbReference type="ARBA" id="ARBA00023018"/>
    </source>
</evidence>
<evidence type="ECO:0000256" key="11">
    <source>
        <dbReference type="ARBA" id="ARBA00023286"/>
    </source>
</evidence>
<keyword evidence="12" id="KW-0407">Ion channel</keyword>
<dbReference type="GO" id="GO:0045211">
    <property type="term" value="C:postsynaptic membrane"/>
    <property type="evidence" value="ECO:0007669"/>
    <property type="project" value="UniProtKB-SubCell"/>
</dbReference>
<dbReference type="AlphaFoldDB" id="A0A815E394"/>
<keyword evidence="6" id="KW-0406">Ion transport</keyword>
<evidence type="ECO:0000313" key="16">
    <source>
        <dbReference type="EMBL" id="CAF1301527.1"/>
    </source>
</evidence>
<dbReference type="FunFam" id="3.30.70.270:FF:000020">
    <property type="entry name" value="Transposon Tf2-6 polyprotein-like Protein"/>
    <property type="match status" value="1"/>
</dbReference>
<keyword evidence="5" id="KW-0770">Synapse</keyword>
<evidence type="ECO:0000259" key="15">
    <source>
        <dbReference type="PROSITE" id="PS50878"/>
    </source>
</evidence>
<dbReference type="PRINTS" id="PR00248">
    <property type="entry name" value="GPCRMGR"/>
</dbReference>
<sequence>MRESLGWSTARSMFKAAILLSRIYNMTFHGQCLGWQEVIAENEMSALLSTCEKVVSNNIVGIIGPTTSNAVRVVSPFSLLMNIPMASYSATNPELSDITRNEAFYRVIPSDHFAALAISELFQQFNWSSVSVIIQNDDYGYGGLKVLKEEFYSASIQIINQLEFDKNTDNFTVTDNWAQILSKSSSRIVLVWATRNVTYSILKHALEKNMTSSDFVWILTSDVPMDYFNQSEKERLAGILTVMPVPGALVDVAINSSLLTDAKEICDKINNQSCLINHEINNYALFAFDATWALILALHEHCNQNSHCLEFEKNVTNCFGVRYKSGTQYRNILRENTTFLGVTGSVQFNKNSTDRVSGAYYLVKNLQRIRKTKKYCYVSVMQWSGTGTWLNHSADSRIVWLNDESKPLPKDYARISGQKLKIVVLESPPFVILKNTSLASNKSDNNSYEGYSIDFIKRLAAQMGFTYEIIVPKSNITYNDVVYCVSNNTYSIAVADLTITAKRTDLVDFSTTFLENALRVVVRRSGTTRMNLFAYFRPLSTYLWLAFFGIIVYSGILIYLFEKSNNKQLEDRNHIKSAGVSLYYSTSSLVGFGSDFATTAAARVLIIGLYIVSVILVATYTANLSTYLALERATPIINGIDDIIAGKIPFERVGILEGGATREYYVNSVSQEYYRLQSKQEIFTKLQSKVIDAAITDNTTIVYETRTNYCDLAAVGRDFVKSAFGIAMSKKWLYKEDLDKNILILRESEVIKLIQQFSGECKQDSTGEPKHSVQSWCDHADITFGAFNIIDADAAAVITAFSRQKSLLAVDKELSQRLKKSDELVQEYVHAKLKLFNQYNLQMTQAEKVMKLLQGLPPDMQAEAHLLQTRQLIQTTDQFVTAVQNLQEAELIRNSVVQGSLPYEQVEPKLFKLAAGSVCDGPDPKQKQQNSSSPVIIKTSVNGRSWKLWLTRVVLTKKKGGSPRFCIDYRQLNEVTRKDCYPLPNIQELFDQLAHSRFYTKLDLKSGYYQIPIDEKDKPKTAFSTQQGSWEYNVLPQGIKNGPPTFQRIINNTLGNLRWDCVLDIHDIIIFPRTFDDHTKHLNRVYSVLAHANFLLNIEKCEVCQREIKFLGHRVNEHGLLPLEEKVQTVKELSIPKTAKQAVSFVKAAEYYRRFIPRFSEIAAPLHKFSSYEKYNKFKSGSEEEEAFNKIKRELSTTAILHCPDPSLIFRIQTDASSIGIGGVLSQVGPEGDHPIAYMSKSLNKQQQNWNTTEPECYAIVEAIKLCEPYNISDLPRFQF</sequence>
<dbReference type="SUPFAM" id="SSF81324">
    <property type="entry name" value="Voltage-gated potassium channels"/>
    <property type="match status" value="1"/>
</dbReference>
<reference evidence="16" key="1">
    <citation type="submission" date="2021-02" db="EMBL/GenBank/DDBJ databases">
        <authorList>
            <person name="Nowell W R."/>
        </authorList>
    </citation>
    <scope>NUCLEOTIDE SEQUENCE</scope>
</reference>
<accession>A0A815E394</accession>
<evidence type="ECO:0000256" key="10">
    <source>
        <dbReference type="ARBA" id="ARBA00023257"/>
    </source>
</evidence>
<dbReference type="Gene3D" id="1.10.287.70">
    <property type="match status" value="1"/>
</dbReference>
<keyword evidence="2" id="KW-0813">Transport</keyword>
<dbReference type="PANTHER" id="PTHR33064">
    <property type="entry name" value="POL PROTEIN"/>
    <property type="match status" value="1"/>
</dbReference>
<dbReference type="GO" id="GO:0004930">
    <property type="term" value="F:G protein-coupled receptor activity"/>
    <property type="evidence" value="ECO:0007669"/>
    <property type="project" value="InterPro"/>
</dbReference>
<evidence type="ECO:0000256" key="14">
    <source>
        <dbReference type="SAM" id="Phobius"/>
    </source>
</evidence>